<dbReference type="InterPro" id="IPR014001">
    <property type="entry name" value="Helicase_ATP-bd"/>
</dbReference>
<dbReference type="GO" id="GO:0016787">
    <property type="term" value="F:hydrolase activity"/>
    <property type="evidence" value="ECO:0007669"/>
    <property type="project" value="UniProtKB-KW"/>
</dbReference>
<reference evidence="9" key="1">
    <citation type="submission" date="2015-01" db="EMBL/GenBank/DDBJ databases">
        <authorList>
            <person name="Durling Mikael"/>
        </authorList>
    </citation>
    <scope>NUCLEOTIDE SEQUENCE</scope>
</reference>
<evidence type="ECO:0000259" key="7">
    <source>
        <dbReference type="PROSITE" id="PS51192"/>
    </source>
</evidence>
<dbReference type="PANTHER" id="PTHR18934">
    <property type="entry name" value="ATP-DEPENDENT RNA HELICASE"/>
    <property type="match status" value="1"/>
</dbReference>
<keyword evidence="5" id="KW-0508">mRNA splicing</keyword>
<dbReference type="GO" id="GO:0003723">
    <property type="term" value="F:RNA binding"/>
    <property type="evidence" value="ECO:0007669"/>
    <property type="project" value="TreeGrafter"/>
</dbReference>
<protein>
    <recommendedName>
        <fullName evidence="1">RNA helicase</fullName>
        <ecNumber evidence="1">3.6.4.13</ecNumber>
    </recommendedName>
</protein>
<feature type="non-terminal residue" evidence="9">
    <location>
        <position position="749"/>
    </location>
</feature>
<dbReference type="Pfam" id="PF00271">
    <property type="entry name" value="Helicase_C"/>
    <property type="match status" value="1"/>
</dbReference>
<dbReference type="GO" id="GO:0006397">
    <property type="term" value="P:mRNA processing"/>
    <property type="evidence" value="ECO:0007669"/>
    <property type="project" value="UniProtKB-KW"/>
</dbReference>
<evidence type="ECO:0000256" key="3">
    <source>
        <dbReference type="ARBA" id="ARBA00022801"/>
    </source>
</evidence>
<keyword evidence="4" id="KW-0347">Helicase</keyword>
<name>A0A0B7KA02_BIOOC</name>
<evidence type="ECO:0000256" key="4">
    <source>
        <dbReference type="ARBA" id="ARBA00022806"/>
    </source>
</evidence>
<organism evidence="9">
    <name type="scientific">Bionectria ochroleuca</name>
    <name type="common">Gliocladium roseum</name>
    <dbReference type="NCBI Taxonomy" id="29856"/>
    <lineage>
        <taxon>Eukaryota</taxon>
        <taxon>Fungi</taxon>
        <taxon>Dikarya</taxon>
        <taxon>Ascomycota</taxon>
        <taxon>Pezizomycotina</taxon>
        <taxon>Sordariomycetes</taxon>
        <taxon>Hypocreomycetidae</taxon>
        <taxon>Hypocreales</taxon>
        <taxon>Bionectriaceae</taxon>
        <taxon>Clonostachys</taxon>
    </lineage>
</organism>
<keyword evidence="2" id="KW-0507">mRNA processing</keyword>
<evidence type="ECO:0000256" key="1">
    <source>
        <dbReference type="ARBA" id="ARBA00012552"/>
    </source>
</evidence>
<keyword evidence="3" id="KW-0378">Hydrolase</keyword>
<gene>
    <name evidence="9" type="ORF">BN869_000007619_1</name>
</gene>
<dbReference type="InterPro" id="IPR001650">
    <property type="entry name" value="Helicase_C-like"/>
</dbReference>
<dbReference type="SMART" id="SM00847">
    <property type="entry name" value="HA2"/>
    <property type="match status" value="1"/>
</dbReference>
<accession>A0A0B7KA02</accession>
<dbReference type="CDD" id="cd18791">
    <property type="entry name" value="SF2_C_RHA"/>
    <property type="match status" value="1"/>
</dbReference>
<dbReference type="EMBL" id="CDPU01000023">
    <property type="protein sequence ID" value="CEO51561.1"/>
    <property type="molecule type" value="Genomic_DNA"/>
</dbReference>
<dbReference type="GO" id="GO:0008380">
    <property type="term" value="P:RNA splicing"/>
    <property type="evidence" value="ECO:0007669"/>
    <property type="project" value="UniProtKB-KW"/>
</dbReference>
<keyword evidence="4" id="KW-0067">ATP-binding</keyword>
<dbReference type="Gene3D" id="3.40.50.300">
    <property type="entry name" value="P-loop containing nucleotide triphosphate hydrolases"/>
    <property type="match status" value="2"/>
</dbReference>
<evidence type="ECO:0000256" key="2">
    <source>
        <dbReference type="ARBA" id="ARBA00022664"/>
    </source>
</evidence>
<dbReference type="PANTHER" id="PTHR18934:SF109">
    <property type="entry name" value="ATP-DEPENDENT RNA HELICASE DHX15 HOMOLOG"/>
    <property type="match status" value="1"/>
</dbReference>
<feature type="domain" description="Helicase C-terminal" evidence="8">
    <location>
        <begin position="266"/>
        <end position="451"/>
    </location>
</feature>
<dbReference type="InterPro" id="IPR027417">
    <property type="entry name" value="P-loop_NTPase"/>
</dbReference>
<dbReference type="GO" id="GO:0003724">
    <property type="term" value="F:RNA helicase activity"/>
    <property type="evidence" value="ECO:0007669"/>
    <property type="project" value="UniProtKB-EC"/>
</dbReference>
<dbReference type="SMART" id="SM00487">
    <property type="entry name" value="DEXDc"/>
    <property type="match status" value="1"/>
</dbReference>
<proteinExistence type="predicted"/>
<evidence type="ECO:0000259" key="8">
    <source>
        <dbReference type="PROSITE" id="PS51194"/>
    </source>
</evidence>
<dbReference type="EC" id="3.6.4.13" evidence="1"/>
<evidence type="ECO:0000313" key="9">
    <source>
        <dbReference type="EMBL" id="CEO51561.1"/>
    </source>
</evidence>
<dbReference type="SMART" id="SM00490">
    <property type="entry name" value="HELICc"/>
    <property type="match status" value="1"/>
</dbReference>
<dbReference type="AlphaFoldDB" id="A0A0B7KA02"/>
<evidence type="ECO:0000256" key="5">
    <source>
        <dbReference type="ARBA" id="ARBA00023187"/>
    </source>
</evidence>
<dbReference type="Gene3D" id="1.20.120.1080">
    <property type="match status" value="1"/>
</dbReference>
<feature type="domain" description="Helicase ATP-binding" evidence="7">
    <location>
        <begin position="55"/>
        <end position="241"/>
    </location>
</feature>
<sequence>MDDLQRNQTTAQQAENLEEWEVNPLRDHELHSSKYFQLLESRRRLPVSLRRQEFLDIYHDSQIILVSGETGSGKTTQVPQSILFDEWASGKKVACTQPRRLATTAVATRTAAELDVTLGEEVRYSVRFERKTSKMTRLKYMTGGLLLSEASRDRDFSAYVCVPLATWLSHFLSTPSLLYILFQLHHSRRSPRKRLNTNLLVALLKMATSRRSCLKVVIMSATLNVEKIQSYFPGAATFEMPGKVHPVEIHYLSDSTPRYCYCAITVVQHIHENMDYGDILLFLPTSGDIEMVCSILRKRYEDLAVLPLYSALSRAKQQEIFEDSEYRKCIVATNVAETSITIDGIVYVVGEYLHDVFPWKVGINKSATDSGLEIRPVYNPRLRMSSVLTCPISKASAKQRAGRAGRTQPGICFRLYTGQTHDTCFIPSVPPGILEGELASQILLLKVMGFESVGTFDFLDPPHPEVYLCGLQDLCAMGYIDDRGTITPKGRIAARLSVHPKWLNAFMEGQKNGCLREMIDLAAISSTQHPIFSRPPPVQFAADIAHQRFACPLSDHISQLNALHAYESAMKTNNRLPICQWCFDAFLNRRALSEIVRIRDQLLASLQQELTYTNEICGFEDAEYDTHIRKTLAQGFLYQCALKHSNIFATVYKTVHEGHSAGIHPESSLSMYSEFVSSSIPYLQTVTAVDPAWLIIKLVSHQDLDFFQEHNLPKTANGDFKQPLLKKSLDKARKKSDNVEDLISLKNWI</sequence>
<comment type="catalytic activity">
    <reaction evidence="6">
        <text>ATP + H2O = ADP + phosphate + H(+)</text>
        <dbReference type="Rhea" id="RHEA:13065"/>
        <dbReference type="ChEBI" id="CHEBI:15377"/>
        <dbReference type="ChEBI" id="CHEBI:15378"/>
        <dbReference type="ChEBI" id="CHEBI:30616"/>
        <dbReference type="ChEBI" id="CHEBI:43474"/>
        <dbReference type="ChEBI" id="CHEBI:456216"/>
        <dbReference type="EC" id="3.6.4.13"/>
    </reaction>
</comment>
<dbReference type="SUPFAM" id="SSF52540">
    <property type="entry name" value="P-loop containing nucleoside triphosphate hydrolases"/>
    <property type="match status" value="1"/>
</dbReference>
<dbReference type="PROSITE" id="PS51192">
    <property type="entry name" value="HELICASE_ATP_BIND_1"/>
    <property type="match status" value="1"/>
</dbReference>
<dbReference type="InterPro" id="IPR007502">
    <property type="entry name" value="Helicase-assoc_dom"/>
</dbReference>
<evidence type="ECO:0000256" key="6">
    <source>
        <dbReference type="ARBA" id="ARBA00047984"/>
    </source>
</evidence>
<dbReference type="PROSITE" id="PS51194">
    <property type="entry name" value="HELICASE_CTER"/>
    <property type="match status" value="1"/>
</dbReference>
<keyword evidence="4" id="KW-0547">Nucleotide-binding</keyword>